<dbReference type="Proteomes" id="UP000485880">
    <property type="component" value="Unassembled WGS sequence"/>
</dbReference>
<dbReference type="EMBL" id="CABFMQ020000001">
    <property type="protein sequence ID" value="VTZ48225.1"/>
    <property type="molecule type" value="Genomic_DNA"/>
</dbReference>
<gene>
    <name evidence="1" type="ORF">MPC4_10175</name>
</gene>
<keyword evidence="2" id="KW-1185">Reference proteome</keyword>
<accession>A0A8B6M0J2</accession>
<sequence length="323" mass="36101">MTGERDEEILQSIVFQVRRIQPARLRPLPLVRKQPGQNRLGVVDRCTPADLSATACVQSLKVAAQVFAKRPRKSGEKVLPSRYPPQPYRVSRKRAEAVRQEGQHPGLRSRVQRLLQDAALLNENNLQNVRMSFHGGANRRRDGLLVRSASDERSAIFFAASACQTLGDPQQTLAMDGERPDRQQTAIVVDHRYVDRRALGQRARRGDFAKPISRALRIVLRGGGEFLPGAAQGFESVQIFDGYDFAPEAVSAAGRHVVGHLALWIEGRWFVIHALHDRPSDSFGVDRTRAGLIDAILIFHGPGLLTRVNRDRFRDKNILYTAG</sequence>
<reference evidence="1 2" key="1">
    <citation type="submission" date="2019-05" db="EMBL/GenBank/DDBJ databases">
        <authorList>
            <person name="Farhan Ul Haque M."/>
        </authorList>
    </citation>
    <scope>NUCLEOTIDE SEQUENCE [LARGE SCALE GENOMIC DNA]</scope>
    <source>
        <strain evidence="1">2</strain>
    </source>
</reference>
<proteinExistence type="predicted"/>
<dbReference type="AlphaFoldDB" id="A0A8B6M0J2"/>
<organism evidence="1 2">
    <name type="scientific">Methylocella tundrae</name>
    <dbReference type="NCBI Taxonomy" id="227605"/>
    <lineage>
        <taxon>Bacteria</taxon>
        <taxon>Pseudomonadati</taxon>
        <taxon>Pseudomonadota</taxon>
        <taxon>Alphaproteobacteria</taxon>
        <taxon>Hyphomicrobiales</taxon>
        <taxon>Beijerinckiaceae</taxon>
        <taxon>Methylocella</taxon>
    </lineage>
</organism>
<evidence type="ECO:0000313" key="1">
    <source>
        <dbReference type="EMBL" id="VTZ48225.1"/>
    </source>
</evidence>
<protein>
    <submittedName>
        <fullName evidence="1">Uncharacterized protein</fullName>
    </submittedName>
</protein>
<comment type="caution">
    <text evidence="1">The sequence shown here is derived from an EMBL/GenBank/DDBJ whole genome shotgun (WGS) entry which is preliminary data.</text>
</comment>
<name>A0A8B6M0J2_METTU</name>
<evidence type="ECO:0000313" key="2">
    <source>
        <dbReference type="Proteomes" id="UP000485880"/>
    </source>
</evidence>